<dbReference type="Pfam" id="PF00328">
    <property type="entry name" value="His_Phos_2"/>
    <property type="match status" value="1"/>
</dbReference>
<feature type="disulfide bond" evidence="4">
    <location>
        <begin position="408"/>
        <end position="416"/>
    </location>
</feature>
<organism evidence="6 7">
    <name type="scientific">Globisporangium ultimum (strain ATCC 200006 / CBS 805.95 / DAOM BR144)</name>
    <name type="common">Pythium ultimum</name>
    <dbReference type="NCBI Taxonomy" id="431595"/>
    <lineage>
        <taxon>Eukaryota</taxon>
        <taxon>Sar</taxon>
        <taxon>Stramenopiles</taxon>
        <taxon>Oomycota</taxon>
        <taxon>Peronosporomycetes</taxon>
        <taxon>Pythiales</taxon>
        <taxon>Pythiaceae</taxon>
        <taxon>Globisporangium</taxon>
    </lineage>
</organism>
<evidence type="ECO:0000256" key="5">
    <source>
        <dbReference type="SAM" id="SignalP"/>
    </source>
</evidence>
<keyword evidence="1" id="KW-0378">Hydrolase</keyword>
<dbReference type="AlphaFoldDB" id="K3W7D9"/>
<feature type="active site" description="Proton donor" evidence="3">
    <location>
        <position position="338"/>
    </location>
</feature>
<feature type="chain" id="PRO_5003870764" description="3-phytase" evidence="5">
    <location>
        <begin position="27"/>
        <end position="465"/>
    </location>
</feature>
<evidence type="ECO:0000256" key="4">
    <source>
        <dbReference type="PIRSR" id="PIRSR000894-2"/>
    </source>
</evidence>
<protein>
    <recommendedName>
        <fullName evidence="8">3-phytase</fullName>
    </recommendedName>
</protein>
<name>K3W7D9_GLOUD</name>
<dbReference type="EnsemblProtists" id="PYU1_T000880">
    <property type="protein sequence ID" value="PYU1_T000880"/>
    <property type="gene ID" value="PYU1_G000880"/>
</dbReference>
<evidence type="ECO:0000313" key="6">
    <source>
        <dbReference type="EnsemblProtists" id="PYU1_T000880"/>
    </source>
</evidence>
<dbReference type="Gene3D" id="3.40.50.1240">
    <property type="entry name" value="Phosphoglycerate mutase-like"/>
    <property type="match status" value="1"/>
</dbReference>
<dbReference type="PIRSF" id="PIRSF000894">
    <property type="entry name" value="Acid_phosphatase"/>
    <property type="match status" value="1"/>
</dbReference>
<dbReference type="PANTHER" id="PTHR20963:SF18">
    <property type="entry name" value="ACID PHOSPHATASE PHO11-RELATED"/>
    <property type="match status" value="1"/>
</dbReference>
<dbReference type="EMBL" id="GL376620">
    <property type="status" value="NOT_ANNOTATED_CDS"/>
    <property type="molecule type" value="Genomic_DNA"/>
</dbReference>
<evidence type="ECO:0000256" key="2">
    <source>
        <dbReference type="ARBA" id="ARBA00023180"/>
    </source>
</evidence>
<evidence type="ECO:0000256" key="1">
    <source>
        <dbReference type="ARBA" id="ARBA00022801"/>
    </source>
</evidence>
<dbReference type="eggNOG" id="KOG1382">
    <property type="taxonomic scope" value="Eukaryota"/>
</dbReference>
<keyword evidence="7" id="KW-1185">Reference proteome</keyword>
<dbReference type="InterPro" id="IPR016274">
    <property type="entry name" value="Histidine_acid_Pase_euk"/>
</dbReference>
<evidence type="ECO:0008006" key="8">
    <source>
        <dbReference type="Google" id="ProtNLM"/>
    </source>
</evidence>
<feature type="disulfide bond" evidence="4">
    <location>
        <begin position="260"/>
        <end position="275"/>
    </location>
</feature>
<reference evidence="7" key="1">
    <citation type="journal article" date="2010" name="Genome Biol.">
        <title>Genome sequence of the necrotrophic plant pathogen Pythium ultimum reveals original pathogenicity mechanisms and effector repertoire.</title>
        <authorList>
            <person name="Levesque C.A."/>
            <person name="Brouwer H."/>
            <person name="Cano L."/>
            <person name="Hamilton J.P."/>
            <person name="Holt C."/>
            <person name="Huitema E."/>
            <person name="Raffaele S."/>
            <person name="Robideau G.P."/>
            <person name="Thines M."/>
            <person name="Win J."/>
            <person name="Zerillo M.M."/>
            <person name="Beakes G.W."/>
            <person name="Boore J.L."/>
            <person name="Busam D."/>
            <person name="Dumas B."/>
            <person name="Ferriera S."/>
            <person name="Fuerstenberg S.I."/>
            <person name="Gachon C.M."/>
            <person name="Gaulin E."/>
            <person name="Govers F."/>
            <person name="Grenville-Briggs L."/>
            <person name="Horner N."/>
            <person name="Hostetler J."/>
            <person name="Jiang R.H."/>
            <person name="Johnson J."/>
            <person name="Krajaejun T."/>
            <person name="Lin H."/>
            <person name="Meijer H.J."/>
            <person name="Moore B."/>
            <person name="Morris P."/>
            <person name="Phuntmart V."/>
            <person name="Puiu D."/>
            <person name="Shetty J."/>
            <person name="Stajich J.E."/>
            <person name="Tripathy S."/>
            <person name="Wawra S."/>
            <person name="van West P."/>
            <person name="Whitty B.R."/>
            <person name="Coutinho P.M."/>
            <person name="Henrissat B."/>
            <person name="Martin F."/>
            <person name="Thomas P.D."/>
            <person name="Tyler B.M."/>
            <person name="De Vries R.P."/>
            <person name="Kamoun S."/>
            <person name="Yandell M."/>
            <person name="Tisserat N."/>
            <person name="Buell C.R."/>
        </authorList>
    </citation>
    <scope>NUCLEOTIDE SEQUENCE</scope>
    <source>
        <strain evidence="7">DAOM:BR144</strain>
    </source>
</reference>
<keyword evidence="5" id="KW-0732">Signal</keyword>
<dbReference type="HOGENOM" id="CLU_020880_3_1_1"/>
<dbReference type="PROSITE" id="PS00778">
    <property type="entry name" value="HIS_ACID_PHOSPHAT_2"/>
    <property type="match status" value="1"/>
</dbReference>
<evidence type="ECO:0000256" key="3">
    <source>
        <dbReference type="PIRSR" id="PIRSR000894-1"/>
    </source>
</evidence>
<keyword evidence="2" id="KW-0325">Glycoprotein</keyword>
<dbReference type="Proteomes" id="UP000019132">
    <property type="component" value="Unassembled WGS sequence"/>
</dbReference>
<dbReference type="VEuPathDB" id="FungiDB:PYU1_G000880"/>
<dbReference type="InterPro" id="IPR000560">
    <property type="entry name" value="His_Pase_clade-2"/>
</dbReference>
<dbReference type="OMA" id="CRVTFAQ"/>
<dbReference type="PANTHER" id="PTHR20963">
    <property type="entry name" value="MULTIPLE INOSITOL POLYPHOSPHATE PHOSPHATASE-RELATED"/>
    <property type="match status" value="1"/>
</dbReference>
<dbReference type="InterPro" id="IPR029033">
    <property type="entry name" value="His_PPase_superfam"/>
</dbReference>
<feature type="disulfide bond" evidence="4">
    <location>
        <begin position="61"/>
        <end position="387"/>
    </location>
</feature>
<dbReference type="SUPFAM" id="SSF53254">
    <property type="entry name" value="Phosphoglycerate mutase-like"/>
    <property type="match status" value="1"/>
</dbReference>
<reference evidence="7" key="2">
    <citation type="submission" date="2010-04" db="EMBL/GenBank/DDBJ databases">
        <authorList>
            <person name="Buell R."/>
            <person name="Hamilton J."/>
            <person name="Hostetler J."/>
        </authorList>
    </citation>
    <scope>NUCLEOTIDE SEQUENCE [LARGE SCALE GENOMIC DNA]</scope>
    <source>
        <strain evidence="7">DAOM:BR144</strain>
    </source>
</reference>
<sequence length="465" mass="51538">MKTISALLYSAAALFLVSSGSSPVQAYSESFDLLDNTNMLSYYHPANTDLTAEQTALPAQCSVDQVHIVSRHATRYPSTGSYNGIKSVYTKVQQKLQQANASVIAPELEFLKTWNLDEMITDPAHQIENLTALGLTEAYDFGASVRKKYAHLYQQDATVWSGSVERVQLTAKSFMQGLFGQEAVENHYANLITSNSSDKTIAANTLTPIDTCTNFPKSLSGPYQTAFQATWVSQSLTRLEKLWPNFEFTSGDFFNMMDLCVYEMNLRSKSERRFCKIFTDDEWQNYNYNKDLGYYYDSGYGNPRARTAAYPYVAAVARLLAQPKTASCQKIYAAFSHDTQLSIFLTAFGVNEDATPLSSSATDLKRKFRASRSLLMGARLVTERINCGSEGSFVRLTVNDAVVPFDDCKDGPGLSCSLEKYLIRLKSIEAKAGDFMTQCGVAAAPGLSSVNTLFENPARNLCSYC</sequence>
<reference evidence="6" key="3">
    <citation type="submission" date="2015-02" db="UniProtKB">
        <authorList>
            <consortium name="EnsemblProtists"/>
        </authorList>
    </citation>
    <scope>IDENTIFICATION</scope>
    <source>
        <strain evidence="6">DAOM BR144</strain>
    </source>
</reference>
<accession>K3W7D9</accession>
<feature type="disulfide bond" evidence="4">
    <location>
        <begin position="212"/>
        <end position="439"/>
    </location>
</feature>
<feature type="signal peptide" evidence="5">
    <location>
        <begin position="1"/>
        <end position="26"/>
    </location>
</feature>
<dbReference type="STRING" id="431595.K3W7D9"/>
<dbReference type="InParanoid" id="K3W7D9"/>
<dbReference type="GO" id="GO:0003993">
    <property type="term" value="F:acid phosphatase activity"/>
    <property type="evidence" value="ECO:0007669"/>
    <property type="project" value="TreeGrafter"/>
</dbReference>
<keyword evidence="4" id="KW-1015">Disulfide bond</keyword>
<evidence type="ECO:0000313" key="7">
    <source>
        <dbReference type="Proteomes" id="UP000019132"/>
    </source>
</evidence>
<dbReference type="CDD" id="cd07061">
    <property type="entry name" value="HP_HAP_like"/>
    <property type="match status" value="1"/>
</dbReference>
<proteinExistence type="predicted"/>
<feature type="active site" description="Nucleophile" evidence="3">
    <location>
        <position position="72"/>
    </location>
</feature>
<dbReference type="InterPro" id="IPR033379">
    <property type="entry name" value="Acid_Pase_AS"/>
</dbReference>